<proteinExistence type="predicted"/>
<sequence length="110" mass="12765">MDSQSSTLSSTSTVPEDLLENQDDDFIREINVVDESYFGNVEIFNLRETGPENDDENDDFNYKSDTQNEREDSETRQEDTDGRCKQENFSSKLVDVNDYMKNLEVPIVKH</sequence>
<feature type="compositionally biased region" description="Low complexity" evidence="1">
    <location>
        <begin position="1"/>
        <end position="13"/>
    </location>
</feature>
<gene>
    <name evidence="2" type="ORF">KUTeg_011678</name>
</gene>
<evidence type="ECO:0000313" key="2">
    <source>
        <dbReference type="EMBL" id="KAJ8309813.1"/>
    </source>
</evidence>
<reference evidence="2 3" key="1">
    <citation type="submission" date="2022-12" db="EMBL/GenBank/DDBJ databases">
        <title>Chromosome-level genome of Tegillarca granosa.</title>
        <authorList>
            <person name="Kim J."/>
        </authorList>
    </citation>
    <scope>NUCLEOTIDE SEQUENCE [LARGE SCALE GENOMIC DNA]</scope>
    <source>
        <strain evidence="2">Teg-2019</strain>
        <tissue evidence="2">Adductor muscle</tissue>
    </source>
</reference>
<evidence type="ECO:0000256" key="1">
    <source>
        <dbReference type="SAM" id="MobiDB-lite"/>
    </source>
</evidence>
<feature type="region of interest" description="Disordered" evidence="1">
    <location>
        <begin position="47"/>
        <end position="84"/>
    </location>
</feature>
<feature type="region of interest" description="Disordered" evidence="1">
    <location>
        <begin position="1"/>
        <end position="23"/>
    </location>
</feature>
<evidence type="ECO:0000313" key="3">
    <source>
        <dbReference type="Proteomes" id="UP001217089"/>
    </source>
</evidence>
<name>A0ABQ9EXD6_TEGGR</name>
<organism evidence="2 3">
    <name type="scientific">Tegillarca granosa</name>
    <name type="common">Malaysian cockle</name>
    <name type="synonym">Anadara granosa</name>
    <dbReference type="NCBI Taxonomy" id="220873"/>
    <lineage>
        <taxon>Eukaryota</taxon>
        <taxon>Metazoa</taxon>
        <taxon>Spiralia</taxon>
        <taxon>Lophotrochozoa</taxon>
        <taxon>Mollusca</taxon>
        <taxon>Bivalvia</taxon>
        <taxon>Autobranchia</taxon>
        <taxon>Pteriomorphia</taxon>
        <taxon>Arcoida</taxon>
        <taxon>Arcoidea</taxon>
        <taxon>Arcidae</taxon>
        <taxon>Tegillarca</taxon>
    </lineage>
</organism>
<feature type="compositionally biased region" description="Basic and acidic residues" evidence="1">
    <location>
        <begin position="60"/>
        <end position="84"/>
    </location>
</feature>
<dbReference type="EMBL" id="JARBDR010000640">
    <property type="protein sequence ID" value="KAJ8309813.1"/>
    <property type="molecule type" value="Genomic_DNA"/>
</dbReference>
<accession>A0ABQ9EXD6</accession>
<keyword evidence="3" id="KW-1185">Reference proteome</keyword>
<dbReference type="Proteomes" id="UP001217089">
    <property type="component" value="Unassembled WGS sequence"/>
</dbReference>
<comment type="caution">
    <text evidence="2">The sequence shown here is derived from an EMBL/GenBank/DDBJ whole genome shotgun (WGS) entry which is preliminary data.</text>
</comment>
<protein>
    <submittedName>
        <fullName evidence="2">Uncharacterized protein</fullName>
    </submittedName>
</protein>